<name>A0ABX2H9E8_9FIRM</name>
<evidence type="ECO:0000313" key="6">
    <source>
        <dbReference type="Proteomes" id="UP001644719"/>
    </source>
</evidence>
<dbReference type="GeneID" id="69515593"/>
<keyword evidence="6" id="KW-1185">Reference proteome</keyword>
<dbReference type="Gene3D" id="3.40.50.2300">
    <property type="match status" value="2"/>
</dbReference>
<dbReference type="InterPro" id="IPR029787">
    <property type="entry name" value="Nucleotide_cyclase"/>
</dbReference>
<dbReference type="EMBL" id="JAAITS010000032">
    <property type="protein sequence ID" value="NSG86097.1"/>
    <property type="molecule type" value="Genomic_DNA"/>
</dbReference>
<dbReference type="Gene3D" id="3.30.70.270">
    <property type="match status" value="1"/>
</dbReference>
<accession>A0ABX2H9E8</accession>
<dbReference type="PANTHER" id="PTHR30146">
    <property type="entry name" value="LACI-RELATED TRANSCRIPTIONAL REPRESSOR"/>
    <property type="match status" value="1"/>
</dbReference>
<evidence type="ECO:0000259" key="4">
    <source>
        <dbReference type="PROSITE" id="PS50887"/>
    </source>
</evidence>
<dbReference type="InterPro" id="IPR000160">
    <property type="entry name" value="GGDEF_dom"/>
</dbReference>
<dbReference type="NCBIfam" id="TIGR00254">
    <property type="entry name" value="GGDEF"/>
    <property type="match status" value="1"/>
</dbReference>
<evidence type="ECO:0000313" key="5">
    <source>
        <dbReference type="EMBL" id="NSG86097.1"/>
    </source>
</evidence>
<protein>
    <submittedName>
        <fullName evidence="5">GGDEF domain-containing protein</fullName>
    </submittedName>
</protein>
<keyword evidence="1" id="KW-0805">Transcription regulation</keyword>
<feature type="domain" description="GGDEF" evidence="4">
    <location>
        <begin position="505"/>
        <end position="635"/>
    </location>
</feature>
<organism evidence="5 6">
    <name type="scientific">Blautia faecis</name>
    <dbReference type="NCBI Taxonomy" id="871665"/>
    <lineage>
        <taxon>Bacteria</taxon>
        <taxon>Bacillati</taxon>
        <taxon>Bacillota</taxon>
        <taxon>Clostridia</taxon>
        <taxon>Lachnospirales</taxon>
        <taxon>Lachnospiraceae</taxon>
        <taxon>Blautia</taxon>
    </lineage>
</organism>
<gene>
    <name evidence="5" type="ORF">G5B17_11920</name>
</gene>
<dbReference type="InterPro" id="IPR028082">
    <property type="entry name" value="Peripla_BP_I"/>
</dbReference>
<dbReference type="InterPro" id="IPR046335">
    <property type="entry name" value="LacI/GalR-like_sensor"/>
</dbReference>
<dbReference type="SUPFAM" id="SSF55073">
    <property type="entry name" value="Nucleotide cyclase"/>
    <property type="match status" value="1"/>
</dbReference>
<dbReference type="PROSITE" id="PS50887">
    <property type="entry name" value="GGDEF"/>
    <property type="match status" value="1"/>
</dbReference>
<dbReference type="SMART" id="SM00267">
    <property type="entry name" value="GGDEF"/>
    <property type="match status" value="1"/>
</dbReference>
<keyword evidence="2" id="KW-0238">DNA-binding</keyword>
<comment type="caution">
    <text evidence="5">The sequence shown here is derived from an EMBL/GenBank/DDBJ whole genome shotgun (WGS) entry which is preliminary data.</text>
</comment>
<dbReference type="Pfam" id="PF00990">
    <property type="entry name" value="GGDEF"/>
    <property type="match status" value="1"/>
</dbReference>
<dbReference type="CDD" id="cd06267">
    <property type="entry name" value="PBP1_LacI_sugar_binding-like"/>
    <property type="match status" value="1"/>
</dbReference>
<proteinExistence type="predicted"/>
<dbReference type="PANTHER" id="PTHR30146:SF24">
    <property type="entry name" value="XYLOSE OPERON REGULATORY PROTEIN"/>
    <property type="match status" value="1"/>
</dbReference>
<reference evidence="5 6" key="1">
    <citation type="journal article" date="2020" name="Cell Host Microbe">
        <title>Functional and Genomic Variation between Human-Derived Isolates of Lachnospiraceae Reveals Inter- and Intra-Species Diversity.</title>
        <authorList>
            <person name="Sorbara M.T."/>
            <person name="Littmann E.R."/>
            <person name="Fontana E."/>
            <person name="Moody T.U."/>
            <person name="Kohout C.E."/>
            <person name="Gjonbalaj M."/>
            <person name="Eaton V."/>
            <person name="Seok R."/>
            <person name="Leiner I.M."/>
            <person name="Pamer E.G."/>
        </authorList>
    </citation>
    <scope>NUCLEOTIDE SEQUENCE [LARGE SCALE GENOMIC DNA]</scope>
    <source>
        <strain evidence="5 6">MSK.17.74</strain>
    </source>
</reference>
<dbReference type="RefSeq" id="WP_148461793.1">
    <property type="nucleotide sequence ID" value="NZ_JAAIPU010000016.1"/>
</dbReference>
<evidence type="ECO:0000256" key="3">
    <source>
        <dbReference type="ARBA" id="ARBA00023163"/>
    </source>
</evidence>
<keyword evidence="3" id="KW-0804">Transcription</keyword>
<dbReference type="CDD" id="cd01949">
    <property type="entry name" value="GGDEF"/>
    <property type="match status" value="1"/>
</dbReference>
<evidence type="ECO:0000256" key="1">
    <source>
        <dbReference type="ARBA" id="ARBA00023015"/>
    </source>
</evidence>
<dbReference type="SUPFAM" id="SSF53822">
    <property type="entry name" value="Periplasmic binding protein-like I"/>
    <property type="match status" value="1"/>
</dbReference>
<dbReference type="Pfam" id="PF13377">
    <property type="entry name" value="Peripla_BP_3"/>
    <property type="match status" value="1"/>
</dbReference>
<sequence>MKKIALITDGWGRYVTYTWIQGYRNYMAAHQSDMDLYIFQSFGNFSMDEKHNAGEYNIARLPDFSEFDGILLDLATVSQSDLIAEIIERAKLSNIPAISLLEQIPGLYHSGIDNYEAITRIVEHLIAEHGCRTLNFIGGPEFNRENQLRFKAYRDALLRHGIPFEEQRVIHHNYEIETGIQAFSTFKEKNLLPDAFVCVNDNTAVGVCLAAKEAGYSIPGDFLVTGFDNEDKASYYEPRITTVGFSKADIMENALLMLEKIWNGNAEETYIYAPFTYVFQESCGCISQNPPDRGEYVIKRIVAEARQSDMQNWMMDLNRVLLDCTGYTELAGRMQNWLTKHGCGNIYLFLNPDIFMSENIDALPELPEDTYQTEGYPEEMALVYPPLDGTNRLQLNLKEILSLPQTEATKGQNIYQFCPLHFREREIGFLIITNCDYLLEHQFLFETLNALQTSMEALYARLTLRKMNKQLSQLYIHDSLTGLYNRMAYEKLAMPLFHQCMQENQPVGIMFVDADHLKYINDTFGHDMGNLAISSIASVLRQHCPAESVSIRYGGDEFVCVIPDYNKQKIQELAHTLLDSLEVFSANSRMGFPIEASIGWVIADDPDLPLNDYINLADEKMYSVKKSRKAERKDF</sequence>
<evidence type="ECO:0000256" key="2">
    <source>
        <dbReference type="ARBA" id="ARBA00023125"/>
    </source>
</evidence>
<dbReference type="Proteomes" id="UP001644719">
    <property type="component" value="Unassembled WGS sequence"/>
</dbReference>
<dbReference type="InterPro" id="IPR043128">
    <property type="entry name" value="Rev_trsase/Diguanyl_cyclase"/>
</dbReference>